<dbReference type="NCBIfam" id="NF006916">
    <property type="entry name" value="PRK09407.1"/>
    <property type="match status" value="1"/>
</dbReference>
<dbReference type="InterPro" id="IPR016161">
    <property type="entry name" value="Ald_DH/histidinol_DH"/>
</dbReference>
<proteinExistence type="inferred from homology"/>
<dbReference type="OrthoDB" id="6882680at2"/>
<dbReference type="HOGENOM" id="CLU_005391_1_0_11"/>
<comment type="catalytic activity">
    <reaction evidence="5">
        <text>succinate semialdehyde + NADP(+) + H2O = succinate + NADPH + 2 H(+)</text>
        <dbReference type="Rhea" id="RHEA:13213"/>
        <dbReference type="ChEBI" id="CHEBI:15377"/>
        <dbReference type="ChEBI" id="CHEBI:15378"/>
        <dbReference type="ChEBI" id="CHEBI:30031"/>
        <dbReference type="ChEBI" id="CHEBI:57706"/>
        <dbReference type="ChEBI" id="CHEBI:57783"/>
        <dbReference type="ChEBI" id="CHEBI:58349"/>
        <dbReference type="EC" id="1.2.1.79"/>
    </reaction>
</comment>
<evidence type="ECO:0000256" key="5">
    <source>
        <dbReference type="ARBA" id="ARBA00048559"/>
    </source>
</evidence>
<name>S5TFY0_9CORY</name>
<dbReference type="eggNOG" id="COG1012">
    <property type="taxonomic scope" value="Bacteria"/>
</dbReference>
<dbReference type="PROSITE" id="PS00687">
    <property type="entry name" value="ALDEHYDE_DEHYDR_GLU"/>
    <property type="match status" value="1"/>
</dbReference>
<evidence type="ECO:0000256" key="3">
    <source>
        <dbReference type="ARBA" id="ARBA00023002"/>
    </source>
</evidence>
<dbReference type="PATRIC" id="fig|1224163.3.peg.80"/>
<dbReference type="KEGG" id="cmd:B841_00400"/>
<dbReference type="AlphaFoldDB" id="S5TFY0"/>
<dbReference type="Proteomes" id="UP000015388">
    <property type="component" value="Chromosome"/>
</dbReference>
<dbReference type="RefSeq" id="WP_020933498.1">
    <property type="nucleotide sequence ID" value="NC_021915.1"/>
</dbReference>
<evidence type="ECO:0000256" key="4">
    <source>
        <dbReference type="ARBA" id="ARBA00039122"/>
    </source>
</evidence>
<evidence type="ECO:0000256" key="6">
    <source>
        <dbReference type="PROSITE-ProRule" id="PRU10007"/>
    </source>
</evidence>
<dbReference type="FunFam" id="3.40.309.10:FF:000009">
    <property type="entry name" value="Aldehyde dehydrogenase A"/>
    <property type="match status" value="1"/>
</dbReference>
<reference evidence="9 10" key="1">
    <citation type="submission" date="2012-11" db="EMBL/GenBank/DDBJ databases">
        <title>The complete genome sequence of Corynebacterium maris Coryn-1 (=DSM 45190).</title>
        <authorList>
            <person name="Schaffert L."/>
            <person name="Albersmeier A."/>
            <person name="Kalinowski J."/>
            <person name="Ruckert C."/>
        </authorList>
    </citation>
    <scope>NUCLEOTIDE SEQUENCE [LARGE SCALE GENOMIC DNA]</scope>
    <source>
        <strain evidence="10">Coryn-1</strain>
    </source>
</reference>
<evidence type="ECO:0000256" key="2">
    <source>
        <dbReference type="ARBA" id="ARBA00022857"/>
    </source>
</evidence>
<dbReference type="FunFam" id="3.40.605.10:FF:000010">
    <property type="entry name" value="N-succinylglutamate 5-semialdehyde dehydrogenase"/>
    <property type="match status" value="1"/>
</dbReference>
<feature type="domain" description="Aldehyde dehydrogenase" evidence="8">
    <location>
        <begin position="3"/>
        <end position="457"/>
    </location>
</feature>
<evidence type="ECO:0000313" key="10">
    <source>
        <dbReference type="Proteomes" id="UP000015388"/>
    </source>
</evidence>
<organism evidence="9 10">
    <name type="scientific">Corynebacterium maris DSM 45190</name>
    <dbReference type="NCBI Taxonomy" id="1224163"/>
    <lineage>
        <taxon>Bacteria</taxon>
        <taxon>Bacillati</taxon>
        <taxon>Actinomycetota</taxon>
        <taxon>Actinomycetes</taxon>
        <taxon>Mycobacteriales</taxon>
        <taxon>Corynebacteriaceae</taxon>
        <taxon>Corynebacterium</taxon>
    </lineage>
</organism>
<dbReference type="SUPFAM" id="SSF53720">
    <property type="entry name" value="ALDH-like"/>
    <property type="match status" value="1"/>
</dbReference>
<comment type="similarity">
    <text evidence="1 7">Belongs to the aldehyde dehydrogenase family.</text>
</comment>
<dbReference type="PANTHER" id="PTHR11699">
    <property type="entry name" value="ALDEHYDE DEHYDROGENASE-RELATED"/>
    <property type="match status" value="1"/>
</dbReference>
<dbReference type="Gene3D" id="3.40.605.10">
    <property type="entry name" value="Aldehyde Dehydrogenase, Chain A, domain 1"/>
    <property type="match status" value="1"/>
</dbReference>
<protein>
    <recommendedName>
        <fullName evidence="4">succinate-semialdehyde dehydrogenase (NADP(+))</fullName>
        <ecNumber evidence="4">1.2.1.79</ecNumber>
    </recommendedName>
</protein>
<evidence type="ECO:0000256" key="1">
    <source>
        <dbReference type="ARBA" id="ARBA00009986"/>
    </source>
</evidence>
<evidence type="ECO:0000259" key="8">
    <source>
        <dbReference type="Pfam" id="PF00171"/>
    </source>
</evidence>
<keyword evidence="10" id="KW-1185">Reference proteome</keyword>
<feature type="active site" evidence="6">
    <location>
        <position position="231"/>
    </location>
</feature>
<dbReference type="Gene3D" id="3.40.309.10">
    <property type="entry name" value="Aldehyde Dehydrogenase, Chain A, domain 2"/>
    <property type="match status" value="1"/>
</dbReference>
<dbReference type="GO" id="GO:0036243">
    <property type="term" value="F:succinate-semialdehyde dehydrogenase (NADP+) activity"/>
    <property type="evidence" value="ECO:0007669"/>
    <property type="project" value="UniProtKB-EC"/>
</dbReference>
<keyword evidence="3 7" id="KW-0560">Oxidoreductase</keyword>
<accession>S5TFY0</accession>
<dbReference type="STRING" id="1224163.B841_00400"/>
<dbReference type="InterPro" id="IPR016163">
    <property type="entry name" value="Ald_DH_C"/>
</dbReference>
<dbReference type="InterPro" id="IPR029510">
    <property type="entry name" value="Ald_DH_CS_GLU"/>
</dbReference>
<dbReference type="InterPro" id="IPR016162">
    <property type="entry name" value="Ald_DH_N"/>
</dbReference>
<dbReference type="EMBL" id="CP003924">
    <property type="protein sequence ID" value="AGS33563.1"/>
    <property type="molecule type" value="Genomic_DNA"/>
</dbReference>
<dbReference type="Pfam" id="PF00171">
    <property type="entry name" value="Aldedh"/>
    <property type="match status" value="1"/>
</dbReference>
<gene>
    <name evidence="9" type="primary">gabD2</name>
    <name evidence="9" type="ORF">B841_00400</name>
</gene>
<evidence type="ECO:0000313" key="9">
    <source>
        <dbReference type="EMBL" id="AGS33563.1"/>
    </source>
</evidence>
<keyword evidence="2" id="KW-0521">NADP</keyword>
<sequence length="492" mass="52145">MPTIHVTNPATGESLGEVPAHTAADTRKAFAFARRVQKTWAATGVHERKAVMLRYHDLLLDKQDELMDVIQDESGKNRAGAHEEILEAAITARHYGYAAGKLLRPTRVRGALPLLTETYVEHPPIGVVGVIAPWNYPLTLAVSDAVAALMAGNAVVLKPDAQTPLTALKAAEILADAGLPEGLFQVVTGSGKQVGQEIVAQCDYLMFTGSTATGRTLAAQASERLTGFSAELGGKNAMIVAADANVAKAAAGAVTACFSNSGQLCISIERIYVHDSVVKEFTEQFVAATKAMKVGGGHDWTLDMGSLISAEHREGVHEMVRDAVNKGATVLTGGKALPELGEAFYSPTVLVDVPVTARLHREEVFGPVVYIEAVSSHDEAVARANDTDYGLNASVWARPTTGKVIAAQLQVGTVNVNDGYAAAWSSMDAPMGGWKASGVGRRHGEEGLLKYTEPRTVAVQRVMPLTGPPGLDRGTVAEVYRAALKLGKRILR</sequence>
<evidence type="ECO:0000256" key="7">
    <source>
        <dbReference type="RuleBase" id="RU003345"/>
    </source>
</evidence>
<dbReference type="InterPro" id="IPR015590">
    <property type="entry name" value="Aldehyde_DH_dom"/>
</dbReference>
<dbReference type="EC" id="1.2.1.79" evidence="4"/>